<dbReference type="Pfam" id="PF00126">
    <property type="entry name" value="HTH_1"/>
    <property type="match status" value="1"/>
</dbReference>
<dbReference type="PANTHER" id="PTHR30118">
    <property type="entry name" value="HTH-TYPE TRANSCRIPTIONAL REGULATOR LEUO-RELATED"/>
    <property type="match status" value="1"/>
</dbReference>
<dbReference type="GO" id="GO:0003677">
    <property type="term" value="F:DNA binding"/>
    <property type="evidence" value="ECO:0007669"/>
    <property type="project" value="UniProtKB-KW"/>
</dbReference>
<evidence type="ECO:0000256" key="1">
    <source>
        <dbReference type="ARBA" id="ARBA00009437"/>
    </source>
</evidence>
<evidence type="ECO:0000259" key="5">
    <source>
        <dbReference type="PROSITE" id="PS50931"/>
    </source>
</evidence>
<dbReference type="SUPFAM" id="SSF46785">
    <property type="entry name" value="Winged helix' DNA-binding domain"/>
    <property type="match status" value="1"/>
</dbReference>
<evidence type="ECO:0000256" key="2">
    <source>
        <dbReference type="ARBA" id="ARBA00023015"/>
    </source>
</evidence>
<dbReference type="Pfam" id="PF03466">
    <property type="entry name" value="LysR_substrate"/>
    <property type="match status" value="1"/>
</dbReference>
<keyword evidence="4" id="KW-0804">Transcription</keyword>
<protein>
    <submittedName>
        <fullName evidence="6">LysR family transcriptional regulator</fullName>
    </submittedName>
</protein>
<dbReference type="PRINTS" id="PR00039">
    <property type="entry name" value="HTHLYSR"/>
</dbReference>
<dbReference type="EMBL" id="JACLAW010000001">
    <property type="protein sequence ID" value="MBC2664169.1"/>
    <property type="molecule type" value="Genomic_DNA"/>
</dbReference>
<keyword evidence="3" id="KW-0238">DNA-binding</keyword>
<dbReference type="PROSITE" id="PS50931">
    <property type="entry name" value="HTH_LYSR"/>
    <property type="match status" value="1"/>
</dbReference>
<dbReference type="InterPro" id="IPR036390">
    <property type="entry name" value="WH_DNA-bd_sf"/>
</dbReference>
<dbReference type="SUPFAM" id="SSF53850">
    <property type="entry name" value="Periplasmic binding protein-like II"/>
    <property type="match status" value="1"/>
</dbReference>
<dbReference type="Gene3D" id="1.10.10.10">
    <property type="entry name" value="Winged helix-like DNA-binding domain superfamily/Winged helix DNA-binding domain"/>
    <property type="match status" value="1"/>
</dbReference>
<dbReference type="GO" id="GO:0003700">
    <property type="term" value="F:DNA-binding transcription factor activity"/>
    <property type="evidence" value="ECO:0007669"/>
    <property type="project" value="InterPro"/>
</dbReference>
<name>A0A7X1KK49_9SPHN</name>
<dbReference type="PANTHER" id="PTHR30118:SF6">
    <property type="entry name" value="HTH-TYPE TRANSCRIPTIONAL REGULATOR LEUO"/>
    <property type="match status" value="1"/>
</dbReference>
<evidence type="ECO:0000256" key="4">
    <source>
        <dbReference type="ARBA" id="ARBA00023163"/>
    </source>
</evidence>
<proteinExistence type="inferred from homology"/>
<evidence type="ECO:0000313" key="6">
    <source>
        <dbReference type="EMBL" id="MBC2664169.1"/>
    </source>
</evidence>
<accession>A0A7X1KK49</accession>
<dbReference type="Proteomes" id="UP000566813">
    <property type="component" value="Unassembled WGS sequence"/>
</dbReference>
<dbReference type="InterPro" id="IPR036388">
    <property type="entry name" value="WH-like_DNA-bd_sf"/>
</dbReference>
<evidence type="ECO:0000256" key="3">
    <source>
        <dbReference type="ARBA" id="ARBA00023125"/>
    </source>
</evidence>
<dbReference type="InterPro" id="IPR005119">
    <property type="entry name" value="LysR_subst-bd"/>
</dbReference>
<feature type="domain" description="HTH lysR-type" evidence="5">
    <location>
        <begin position="6"/>
        <end position="63"/>
    </location>
</feature>
<comment type="similarity">
    <text evidence="1">Belongs to the LysR transcriptional regulatory family.</text>
</comment>
<comment type="caution">
    <text evidence="6">The sequence shown here is derived from an EMBL/GenBank/DDBJ whole genome shotgun (WGS) entry which is preliminary data.</text>
</comment>
<organism evidence="6 7">
    <name type="scientific">Novosphingobium flavum</name>
    <dbReference type="NCBI Taxonomy" id="1778672"/>
    <lineage>
        <taxon>Bacteria</taxon>
        <taxon>Pseudomonadati</taxon>
        <taxon>Pseudomonadota</taxon>
        <taxon>Alphaproteobacteria</taxon>
        <taxon>Sphingomonadales</taxon>
        <taxon>Sphingomonadaceae</taxon>
        <taxon>Novosphingobium</taxon>
    </lineage>
</organism>
<dbReference type="InterPro" id="IPR000847">
    <property type="entry name" value="LysR_HTH_N"/>
</dbReference>
<evidence type="ECO:0000313" key="7">
    <source>
        <dbReference type="Proteomes" id="UP000566813"/>
    </source>
</evidence>
<dbReference type="Gene3D" id="3.40.190.10">
    <property type="entry name" value="Periplasmic binding protein-like II"/>
    <property type="match status" value="2"/>
</dbReference>
<sequence length="304" mass="33512">MRLKGLDLNLFVVFDALMETRSTSRAAERIGISQPAASAALGRLREYFGDELLVVQGKRMYPTPLAESLLPEVRACLRSAESVLSMPVEFAPERSDRLFRVNASDYVAATILAPLARHLAQAAPGVRIHVSLSDEHAEGRLRRGEIDLLVTPAEWAVAGFPAEPLYEEEFVLAGWLDNPIFASPITAEDVLAHGHVAVSVGGPRITAVGDKQLELLGYSRRIDIVAPSFVVVPWLLIGTMRLALMHRRLAHDAARHFPLAYADLPFALPPLRQLAQYHETRATDAGLRWLIDQIGYFAAVILQE</sequence>
<keyword evidence="2" id="KW-0805">Transcription regulation</keyword>
<dbReference type="AlphaFoldDB" id="A0A7X1KK49"/>
<gene>
    <name evidence="6" type="ORF">H7F51_01410</name>
</gene>
<reference evidence="6 7" key="1">
    <citation type="submission" date="2020-08" db="EMBL/GenBank/DDBJ databases">
        <title>The genome sequence of type strain Novosphingobium flavum NBRC 111647.</title>
        <authorList>
            <person name="Liu Y."/>
        </authorList>
    </citation>
    <scope>NUCLEOTIDE SEQUENCE [LARGE SCALE GENOMIC DNA]</scope>
    <source>
        <strain evidence="6 7">NBRC 111647</strain>
    </source>
</reference>
<keyword evidence="7" id="KW-1185">Reference proteome</keyword>
<dbReference type="InterPro" id="IPR050389">
    <property type="entry name" value="LysR-type_TF"/>
</dbReference>